<sequence>MNLKTGTLTHHATLVGDILLTGVGGQSKEDYDFALNCTYIAKKEADKQYNSNTQPGPWIDYFADLLYSYFWKKDEMDIEYVQPNFSGTVGEVWMKLARPWLSPEQVSGVNSGLSSLEAEVDLLKTIRGLSGKAFDFKLIPVSYNANGDMELVITNVRFIKSTLTTSYLFWKVHQPMSQLDIRARRVSMSRRAIEVRRPLVEKAIKGMSFDFAHYEI</sequence>
<dbReference type="OrthoDB" id="6869548at2"/>
<dbReference type="EMBL" id="SPDQ01000001">
    <property type="protein sequence ID" value="TFH83907.1"/>
    <property type="molecule type" value="Genomic_DNA"/>
</dbReference>
<gene>
    <name evidence="1" type="ORF">E4J90_02445</name>
</gene>
<name>A0A4Y8VTZ5_9PSED</name>
<evidence type="ECO:0000313" key="1">
    <source>
        <dbReference type="EMBL" id="TFH83907.1"/>
    </source>
</evidence>
<dbReference type="RefSeq" id="WP_134825333.1">
    <property type="nucleotide sequence ID" value="NZ_SPDQ01000001.1"/>
</dbReference>
<reference evidence="1 2" key="1">
    <citation type="submission" date="2019-03" db="EMBL/GenBank/DDBJ databases">
        <title>Draft genome sequence of humic substances-degrading Pseudomonas kribbensis CHA-19 from forest soil.</title>
        <authorList>
            <person name="Kim D."/>
        </authorList>
    </citation>
    <scope>NUCLEOTIDE SEQUENCE [LARGE SCALE GENOMIC DNA]</scope>
    <source>
        <strain evidence="1 2">CHA-19</strain>
    </source>
</reference>
<dbReference type="AlphaFoldDB" id="A0A4Y8VTZ5"/>
<dbReference type="Proteomes" id="UP000297555">
    <property type="component" value="Unassembled WGS sequence"/>
</dbReference>
<accession>A0A4Y8VTZ5</accession>
<proteinExistence type="predicted"/>
<evidence type="ECO:0000313" key="2">
    <source>
        <dbReference type="Proteomes" id="UP000297555"/>
    </source>
</evidence>
<comment type="caution">
    <text evidence="1">The sequence shown here is derived from an EMBL/GenBank/DDBJ whole genome shotgun (WGS) entry which is preliminary data.</text>
</comment>
<organism evidence="1 2">
    <name type="scientific">Pseudomonas kribbensis</name>
    <dbReference type="NCBI Taxonomy" id="1628086"/>
    <lineage>
        <taxon>Bacteria</taxon>
        <taxon>Pseudomonadati</taxon>
        <taxon>Pseudomonadota</taxon>
        <taxon>Gammaproteobacteria</taxon>
        <taxon>Pseudomonadales</taxon>
        <taxon>Pseudomonadaceae</taxon>
        <taxon>Pseudomonas</taxon>
    </lineage>
</organism>
<protein>
    <submittedName>
        <fullName evidence="1">Uncharacterized protein</fullName>
    </submittedName>
</protein>